<protein>
    <submittedName>
        <fullName evidence="1">Uncharacterized protein</fullName>
    </submittedName>
</protein>
<proteinExistence type="predicted"/>
<gene>
    <name evidence="1" type="ORF">KM029_21550</name>
</gene>
<dbReference type="Proteomes" id="UP000682802">
    <property type="component" value="Chromosome 2"/>
</dbReference>
<dbReference type="EMBL" id="CP076129">
    <property type="protein sequence ID" value="QWG10271.1"/>
    <property type="molecule type" value="Genomic_DNA"/>
</dbReference>
<dbReference type="RefSeq" id="WP_144075877.1">
    <property type="nucleotide sequence ID" value="NZ_CP076129.1"/>
</dbReference>
<evidence type="ECO:0000313" key="1">
    <source>
        <dbReference type="EMBL" id="QWG10271.1"/>
    </source>
</evidence>
<name>A0ABX8H378_9BACT</name>
<sequence length="165" mass="19087">MLDNQAKMDLFGRVVSLSCTTEVDTQTTYNGIYQEYKYQDSSNVLKVISTERKKNRFEGRTTSLSEKKSQLTYVEGELETMLPTHSKYKEKVVEKNKLVAEISELELKLEQNDGLEVYFEQLDRIVQHTETYVLLELLHHIKDHATTNGWVLNSPQLKELEAVAV</sequence>
<accession>A0ABX8H378</accession>
<keyword evidence="2" id="KW-1185">Reference proteome</keyword>
<evidence type="ECO:0000313" key="2">
    <source>
        <dbReference type="Proteomes" id="UP000682802"/>
    </source>
</evidence>
<reference evidence="1 2" key="1">
    <citation type="submission" date="2021-05" db="EMBL/GenBank/DDBJ databases">
        <title>Comparative genomic studies on the polysaccharide-degrading batcterial strains of the Flammeovirga genus.</title>
        <authorList>
            <person name="Zewei F."/>
            <person name="Zheng Z."/>
            <person name="Yu L."/>
            <person name="Ruyue G."/>
            <person name="Yanhong M."/>
            <person name="Yuanyuan C."/>
            <person name="Jingyan G."/>
            <person name="Wenjun H."/>
        </authorList>
    </citation>
    <scope>NUCLEOTIDE SEQUENCE [LARGE SCALE GENOMIC DNA]</scope>
    <source>
        <strain evidence="1 2">YS10</strain>
    </source>
</reference>
<organism evidence="1 2">
    <name type="scientific">Flammeovirga kamogawensis</name>
    <dbReference type="NCBI Taxonomy" id="373891"/>
    <lineage>
        <taxon>Bacteria</taxon>
        <taxon>Pseudomonadati</taxon>
        <taxon>Bacteroidota</taxon>
        <taxon>Cytophagia</taxon>
        <taxon>Cytophagales</taxon>
        <taxon>Flammeovirgaceae</taxon>
        <taxon>Flammeovirga</taxon>
    </lineage>
</organism>